<dbReference type="EMBL" id="MT141520">
    <property type="protein sequence ID" value="QJA64500.1"/>
    <property type="molecule type" value="Genomic_DNA"/>
</dbReference>
<dbReference type="AlphaFoldDB" id="A0A6M3J3V6"/>
<accession>A0A6M3J3V6</accession>
<gene>
    <name evidence="1" type="ORF">MM415B00496_0058</name>
</gene>
<name>A0A6M3J3V6_9ZZZZ</name>
<evidence type="ECO:0000313" key="1">
    <source>
        <dbReference type="EMBL" id="QJA64500.1"/>
    </source>
</evidence>
<sequence>MLGNELVLLHKVISVTSAEFVTIMSWTGEPGYRYRVNEIFYDTTWLGADGNAEVEMKIDGKTVDSIKNDPDTLPDLYLFLIIQGRLTINSLKLRFRSDGTNEALIEFYLSMIKEKI</sequence>
<protein>
    <submittedName>
        <fullName evidence="1">Uncharacterized protein</fullName>
    </submittedName>
</protein>
<organism evidence="1">
    <name type="scientific">viral metagenome</name>
    <dbReference type="NCBI Taxonomy" id="1070528"/>
    <lineage>
        <taxon>unclassified sequences</taxon>
        <taxon>metagenomes</taxon>
        <taxon>organismal metagenomes</taxon>
    </lineage>
</organism>
<proteinExistence type="predicted"/>
<reference evidence="1" key="1">
    <citation type="submission" date="2020-03" db="EMBL/GenBank/DDBJ databases">
        <title>The deep terrestrial virosphere.</title>
        <authorList>
            <person name="Holmfeldt K."/>
            <person name="Nilsson E."/>
            <person name="Simone D."/>
            <person name="Lopez-Fernandez M."/>
            <person name="Wu X."/>
            <person name="de Brujin I."/>
            <person name="Lundin D."/>
            <person name="Andersson A."/>
            <person name="Bertilsson S."/>
            <person name="Dopson M."/>
        </authorList>
    </citation>
    <scope>NUCLEOTIDE SEQUENCE</scope>
    <source>
        <strain evidence="1">MM415B00496</strain>
    </source>
</reference>